<dbReference type="PROSITE" id="PS50157">
    <property type="entry name" value="ZINC_FINGER_C2H2_2"/>
    <property type="match status" value="7"/>
</dbReference>
<keyword evidence="4" id="KW-0862">Zinc</keyword>
<proteinExistence type="predicted"/>
<dbReference type="FunFam" id="3.30.160.60:FF:000624">
    <property type="entry name" value="zinc finger protein 697"/>
    <property type="match status" value="1"/>
</dbReference>
<feature type="compositionally biased region" description="Gly residues" evidence="6">
    <location>
        <begin position="380"/>
        <end position="390"/>
    </location>
</feature>
<feature type="domain" description="C2H2-type" evidence="7">
    <location>
        <begin position="131"/>
        <end position="158"/>
    </location>
</feature>
<keyword evidence="1" id="KW-0479">Metal-binding</keyword>
<feature type="domain" description="C2H2-type" evidence="7">
    <location>
        <begin position="158"/>
        <end position="185"/>
    </location>
</feature>
<keyword evidence="3 5" id="KW-0863">Zinc-finger</keyword>
<evidence type="ECO:0000259" key="7">
    <source>
        <dbReference type="PROSITE" id="PS50157"/>
    </source>
</evidence>
<dbReference type="VEuPathDB" id="VectorBase:ACON2_040950"/>
<dbReference type="VEuPathDB" id="VectorBase:ACON2_030749"/>
<evidence type="ECO:0000313" key="8">
    <source>
        <dbReference type="EnsemblMetazoa" id="ACOM027788-PA.2"/>
    </source>
</evidence>
<feature type="domain" description="C2H2-type" evidence="7">
    <location>
        <begin position="103"/>
        <end position="130"/>
    </location>
</feature>
<protein>
    <recommendedName>
        <fullName evidence="7">C2H2-type domain-containing protein</fullName>
    </recommendedName>
</protein>
<evidence type="ECO:0000256" key="2">
    <source>
        <dbReference type="ARBA" id="ARBA00022737"/>
    </source>
</evidence>
<feature type="compositionally biased region" description="Low complexity" evidence="6">
    <location>
        <begin position="320"/>
        <end position="331"/>
    </location>
</feature>
<evidence type="ECO:0000256" key="5">
    <source>
        <dbReference type="PROSITE-ProRule" id="PRU00042"/>
    </source>
</evidence>
<dbReference type="GO" id="GO:0008270">
    <property type="term" value="F:zinc ion binding"/>
    <property type="evidence" value="ECO:0007669"/>
    <property type="project" value="UniProtKB-KW"/>
</dbReference>
<dbReference type="InterPro" id="IPR036236">
    <property type="entry name" value="Znf_C2H2_sf"/>
</dbReference>
<feature type="domain" description="C2H2-type" evidence="7">
    <location>
        <begin position="46"/>
        <end position="73"/>
    </location>
</feature>
<evidence type="ECO:0000256" key="3">
    <source>
        <dbReference type="ARBA" id="ARBA00022771"/>
    </source>
</evidence>
<evidence type="ECO:0000256" key="4">
    <source>
        <dbReference type="ARBA" id="ARBA00022833"/>
    </source>
</evidence>
<accession>A0A8W7P9A6</accession>
<dbReference type="Pfam" id="PF00096">
    <property type="entry name" value="zf-C2H2"/>
    <property type="match status" value="3"/>
</dbReference>
<dbReference type="PANTHER" id="PTHR24379:SF121">
    <property type="entry name" value="C2H2-TYPE DOMAIN-CONTAINING PROTEIN"/>
    <property type="match status" value="1"/>
</dbReference>
<feature type="domain" description="C2H2-type" evidence="7">
    <location>
        <begin position="19"/>
        <end position="46"/>
    </location>
</feature>
<dbReference type="Gene3D" id="3.30.160.60">
    <property type="entry name" value="Classic Zinc Finger"/>
    <property type="match status" value="4"/>
</dbReference>
<feature type="region of interest" description="Disordered" evidence="6">
    <location>
        <begin position="264"/>
        <end position="300"/>
    </location>
</feature>
<dbReference type="Proteomes" id="UP000075882">
    <property type="component" value="Unassembled WGS sequence"/>
</dbReference>
<reference evidence="8" key="1">
    <citation type="submission" date="2022-08" db="UniProtKB">
        <authorList>
            <consortium name="EnsemblMetazoa"/>
        </authorList>
    </citation>
    <scope>IDENTIFICATION</scope>
</reference>
<keyword evidence="2" id="KW-0677">Repeat</keyword>
<feature type="domain" description="C2H2-type" evidence="7">
    <location>
        <begin position="186"/>
        <end position="214"/>
    </location>
</feature>
<dbReference type="AlphaFoldDB" id="A0A8W7P9A6"/>
<sequence length="636" mass="71069">MENDDNAKSKNRHAKRVSYECKTCCKTVYSKSHKQFHEEVHRTSRYACNRCNKTYVHKRDLELHHKVHDAPGRHHCTRCTASFDSAAQLQTHKDSKHVPKEKFACQLCPLKFTLKGNLTKHLIVHDGNRSFSCDVCGKTFLRTNALKHHMLSHRVKRYQCQSCNKEFIDARNLERHLKTHSRLKGFKCSICGVTSTRKDNIVRHAKSFHPESDLKEIVLANGNVSEDQMEAIKREAQTSTKPELSVPTNRISVIQVIGTPKTSITLVQPSGDRAPSTDRTTGREPNQINALPTTRQEAPKVGFAARLDNLEIYRKILQPASTHSSTTANSSRLSEVGQSNLQAEDSSTKQTERFPSGELGHCNNPTENTVANGDAASHSGGSGGSKGSADGGNASASTASGLGSINNFCEVHWRKRTSQYFITSSKAQTDRPTEDQQLIVSFMKTKKWRKILELGQELAPAQRSNLLWAWPLEQDVERLGEVLARCGIRKIASIGCGTGLLEWIIDCANEAISVIGIEIDEEWWSSKYAPVRYIPLAFVSGSETSLREVTAKWQDEQPDALMFCYFNNGAAFEQYVKEFTGRFVILIGPGQGKGVHTNPLPLAPGESFERDWKLLEQFAIGSENVNCIAIYERTKL</sequence>
<feature type="compositionally biased region" description="Polar residues" evidence="6">
    <location>
        <begin position="277"/>
        <end position="296"/>
    </location>
</feature>
<dbReference type="SMART" id="SM00355">
    <property type="entry name" value="ZnF_C2H2"/>
    <property type="match status" value="7"/>
</dbReference>
<dbReference type="InterPro" id="IPR013087">
    <property type="entry name" value="Znf_C2H2_type"/>
</dbReference>
<name>A0A8W7P9A6_ANOCL</name>
<dbReference type="EnsemblMetazoa" id="ACOM027788-RA">
    <property type="protein sequence ID" value="ACOM027788-PA.2"/>
    <property type="gene ID" value="ACOM027788"/>
</dbReference>
<dbReference type="Pfam" id="PF13894">
    <property type="entry name" value="zf-C2H2_4"/>
    <property type="match status" value="1"/>
</dbReference>
<dbReference type="PROSITE" id="PS00028">
    <property type="entry name" value="ZINC_FINGER_C2H2_1"/>
    <property type="match status" value="6"/>
</dbReference>
<feature type="compositionally biased region" description="Polar residues" evidence="6">
    <location>
        <begin position="332"/>
        <end position="345"/>
    </location>
</feature>
<organism evidence="8">
    <name type="scientific">Anopheles coluzzii</name>
    <name type="common">African malaria mosquito</name>
    <dbReference type="NCBI Taxonomy" id="1518534"/>
    <lineage>
        <taxon>Eukaryota</taxon>
        <taxon>Metazoa</taxon>
        <taxon>Ecdysozoa</taxon>
        <taxon>Arthropoda</taxon>
        <taxon>Hexapoda</taxon>
        <taxon>Insecta</taxon>
        <taxon>Pterygota</taxon>
        <taxon>Neoptera</taxon>
        <taxon>Endopterygota</taxon>
        <taxon>Diptera</taxon>
        <taxon>Nematocera</taxon>
        <taxon>Culicoidea</taxon>
        <taxon>Culicidae</taxon>
        <taxon>Anophelinae</taxon>
        <taxon>Anopheles</taxon>
    </lineage>
</organism>
<feature type="region of interest" description="Disordered" evidence="6">
    <location>
        <begin position="320"/>
        <end position="396"/>
    </location>
</feature>
<feature type="domain" description="C2H2-type" evidence="7">
    <location>
        <begin position="74"/>
        <end position="102"/>
    </location>
</feature>
<dbReference type="SUPFAM" id="SSF57667">
    <property type="entry name" value="beta-beta-alpha zinc fingers"/>
    <property type="match status" value="3"/>
</dbReference>
<evidence type="ECO:0000256" key="6">
    <source>
        <dbReference type="SAM" id="MobiDB-lite"/>
    </source>
</evidence>
<dbReference type="PANTHER" id="PTHR24379">
    <property type="entry name" value="KRAB AND ZINC FINGER DOMAIN-CONTAINING"/>
    <property type="match status" value="1"/>
</dbReference>
<evidence type="ECO:0000256" key="1">
    <source>
        <dbReference type="ARBA" id="ARBA00022723"/>
    </source>
</evidence>